<keyword evidence="3 5" id="KW-0328">Glycosyltransferase</keyword>
<evidence type="ECO:0000256" key="1">
    <source>
        <dbReference type="ARBA" id="ARBA00005058"/>
    </source>
</evidence>
<evidence type="ECO:0000313" key="8">
    <source>
        <dbReference type="EMBL" id="SPH23325.1"/>
    </source>
</evidence>
<comment type="function">
    <text evidence="5">The purine nucleoside phosphorylases catalyze the phosphorolytic breakdown of the N-glycosidic bond in the beta-(deoxy)ribonucleoside molecules, with the formation of the corresponding free purine bases and pentose-1-phosphate.</text>
</comment>
<dbReference type="Pfam" id="PF01048">
    <property type="entry name" value="PNP_UDP_1"/>
    <property type="match status" value="1"/>
</dbReference>
<name>A0A2R8BIU3_9RHOB</name>
<dbReference type="EMBL" id="OMOQ01000002">
    <property type="protein sequence ID" value="SPH23325.1"/>
    <property type="molecule type" value="Genomic_DNA"/>
</dbReference>
<feature type="binding site" evidence="6">
    <location>
        <position position="189"/>
    </location>
    <ligand>
        <name>a purine D-ribonucleoside</name>
        <dbReference type="ChEBI" id="CHEBI:142355"/>
    </ligand>
</feature>
<dbReference type="Gene3D" id="3.40.50.1580">
    <property type="entry name" value="Nucleoside phosphorylase domain"/>
    <property type="match status" value="1"/>
</dbReference>
<dbReference type="InterPro" id="IPR000845">
    <property type="entry name" value="Nucleoside_phosphorylase_d"/>
</dbReference>
<dbReference type="InterPro" id="IPR011268">
    <property type="entry name" value="Purine_phosphorylase"/>
</dbReference>
<dbReference type="NCBIfam" id="NF006054">
    <property type="entry name" value="PRK08202.1"/>
    <property type="match status" value="1"/>
</dbReference>
<dbReference type="PIRSF" id="PIRSF000477">
    <property type="entry name" value="PurNPase"/>
    <property type="match status" value="1"/>
</dbReference>
<feature type="binding site" evidence="6">
    <location>
        <position position="59"/>
    </location>
    <ligand>
        <name>phosphate</name>
        <dbReference type="ChEBI" id="CHEBI:43474"/>
    </ligand>
</feature>
<keyword evidence="9" id="KW-1185">Reference proteome</keyword>
<dbReference type="UniPathway" id="UPA00606"/>
<protein>
    <recommendedName>
        <fullName evidence="5">Purine nucleoside phosphorylase</fullName>
        <ecNumber evidence="5">2.4.2.1</ecNumber>
    </recommendedName>
    <alternativeName>
        <fullName evidence="5">Inosine-guanosine phosphorylase</fullName>
    </alternativeName>
</protein>
<evidence type="ECO:0000256" key="5">
    <source>
        <dbReference type="PIRNR" id="PIRNR000477"/>
    </source>
</evidence>
<dbReference type="InterPro" id="IPR035994">
    <property type="entry name" value="Nucleoside_phosphorylase_sf"/>
</dbReference>
<dbReference type="CDD" id="cd09009">
    <property type="entry name" value="PNP-EcPNPII_like"/>
    <property type="match status" value="1"/>
</dbReference>
<evidence type="ECO:0000259" key="7">
    <source>
        <dbReference type="Pfam" id="PF01048"/>
    </source>
</evidence>
<dbReference type="PANTHER" id="PTHR11904">
    <property type="entry name" value="METHYLTHIOADENOSINE/PURINE NUCLEOSIDE PHOSPHORYLASE"/>
    <property type="match status" value="1"/>
</dbReference>
<feature type="binding site" evidence="6">
    <location>
        <begin position="79"/>
        <end position="81"/>
    </location>
    <ligand>
        <name>phosphate</name>
        <dbReference type="ChEBI" id="CHEBI:43474"/>
    </ligand>
</feature>
<dbReference type="PANTHER" id="PTHR11904:SF9">
    <property type="entry name" value="PURINE NUCLEOSIDE PHOSPHORYLASE-RELATED"/>
    <property type="match status" value="1"/>
</dbReference>
<feature type="binding site" evidence="6">
    <location>
        <position position="29"/>
    </location>
    <ligand>
        <name>phosphate</name>
        <dbReference type="ChEBI" id="CHEBI:43474"/>
    </ligand>
</feature>
<evidence type="ECO:0000256" key="4">
    <source>
        <dbReference type="ARBA" id="ARBA00022679"/>
    </source>
</evidence>
<dbReference type="GO" id="GO:0005737">
    <property type="term" value="C:cytoplasm"/>
    <property type="evidence" value="ECO:0007669"/>
    <property type="project" value="TreeGrafter"/>
</dbReference>
<comment type="pathway">
    <text evidence="1 5">Purine metabolism; purine nucleoside salvage.</text>
</comment>
<dbReference type="OrthoDB" id="1523230at2"/>
<dbReference type="SUPFAM" id="SSF53167">
    <property type="entry name" value="Purine and uridine phosphorylases"/>
    <property type="match status" value="1"/>
</dbReference>
<evidence type="ECO:0000256" key="3">
    <source>
        <dbReference type="ARBA" id="ARBA00022676"/>
    </source>
</evidence>
<feature type="binding site" evidence="6">
    <location>
        <position position="208"/>
    </location>
    <ligand>
        <name>phosphate</name>
        <dbReference type="ChEBI" id="CHEBI:43474"/>
    </ligand>
</feature>
<comment type="similarity">
    <text evidence="2 5">Belongs to the PNP/MTAP phosphorylase family.</text>
</comment>
<feature type="domain" description="Nucleoside phosphorylase" evidence="7">
    <location>
        <begin position="23"/>
        <end position="267"/>
    </location>
</feature>
<accession>A0A2R8BIU3</accession>
<dbReference type="NCBIfam" id="TIGR01697">
    <property type="entry name" value="PNPH-PUNA-XAPA"/>
    <property type="match status" value="1"/>
</dbReference>
<gene>
    <name evidence="8" type="primary">punA</name>
    <name evidence="8" type="ORF">DEA8626_02389</name>
</gene>
<dbReference type="EC" id="2.4.2.1" evidence="5"/>
<dbReference type="RefSeq" id="WP_108853448.1">
    <property type="nucleotide sequence ID" value="NZ_OMOQ01000002.1"/>
</dbReference>
<evidence type="ECO:0000256" key="2">
    <source>
        <dbReference type="ARBA" id="ARBA00006751"/>
    </source>
</evidence>
<reference evidence="8 9" key="1">
    <citation type="submission" date="2018-03" db="EMBL/GenBank/DDBJ databases">
        <authorList>
            <person name="Keele B.F."/>
        </authorList>
    </citation>
    <scope>NUCLEOTIDE SEQUENCE [LARGE SCALE GENOMIC DNA]</scope>
    <source>
        <strain evidence="8 9">CECT 8626</strain>
    </source>
</reference>
<dbReference type="Proteomes" id="UP000244924">
    <property type="component" value="Unassembled WGS sequence"/>
</dbReference>
<feature type="binding site" evidence="6">
    <location>
        <position position="111"/>
    </location>
    <ligand>
        <name>phosphate</name>
        <dbReference type="ChEBI" id="CHEBI:43474"/>
    </ligand>
</feature>
<keyword evidence="4 5" id="KW-0808">Transferase</keyword>
<dbReference type="GO" id="GO:0009116">
    <property type="term" value="P:nucleoside metabolic process"/>
    <property type="evidence" value="ECO:0007669"/>
    <property type="project" value="InterPro"/>
</dbReference>
<feature type="binding site" evidence="6">
    <location>
        <position position="231"/>
    </location>
    <ligand>
        <name>a purine D-ribonucleoside</name>
        <dbReference type="ChEBI" id="CHEBI:142355"/>
    </ligand>
</feature>
<proteinExistence type="inferred from homology"/>
<dbReference type="GO" id="GO:0004731">
    <property type="term" value="F:purine-nucleoside phosphorylase activity"/>
    <property type="evidence" value="ECO:0007669"/>
    <property type="project" value="UniProtKB-EC"/>
</dbReference>
<evidence type="ECO:0000313" key="9">
    <source>
        <dbReference type="Proteomes" id="UP000244924"/>
    </source>
</evidence>
<evidence type="ECO:0000256" key="6">
    <source>
        <dbReference type="PIRSR" id="PIRSR000477-2"/>
    </source>
</evidence>
<organism evidence="8 9">
    <name type="scientific">Albidovulum aquaemixtae</name>
    <dbReference type="NCBI Taxonomy" id="1542388"/>
    <lineage>
        <taxon>Bacteria</taxon>
        <taxon>Pseudomonadati</taxon>
        <taxon>Pseudomonadota</taxon>
        <taxon>Alphaproteobacteria</taxon>
        <taxon>Rhodobacterales</taxon>
        <taxon>Paracoccaceae</taxon>
        <taxon>Albidovulum</taxon>
    </lineage>
</organism>
<dbReference type="AlphaFoldDB" id="A0A2R8BIU3"/>
<sequence length="275" mass="29505">MERQTIDAAVAQIRRRSAFRPEIALVLGSGLGPLADQVEGEAIPFADIPNFPVSTAPGHEGRLILGRLFGRDCAVMQGRVHLYEGYTPQEVVFPVRVMQALGAETLVLTNAAGGMNPEYRVGDLVVIEDHLSLPVAAGLDPLRGPNDPELGPRFVSMNHAYDPGLVALAERLGGLKRGVYAHVAGPSFEPPALIRMLRAGGCDLVGMSTVPEVIAARHLGMRVLAISAVTNIAVDRVDDPHVTSEAEVWETARAIRPRFLALMEALIPALPRANR</sequence>